<comment type="similarity">
    <text evidence="3">Belongs to the borealin family.</text>
</comment>
<keyword evidence="4" id="KW-0158">Chromosome</keyword>
<dbReference type="EMBL" id="JASDAP010000001">
    <property type="protein sequence ID" value="KAK1906716.1"/>
    <property type="molecule type" value="Genomic_DNA"/>
</dbReference>
<dbReference type="Gene3D" id="6.10.250.1900">
    <property type="match status" value="1"/>
</dbReference>
<protein>
    <submittedName>
        <fullName evidence="13">Borealin</fullName>
    </submittedName>
</protein>
<evidence type="ECO:0000256" key="8">
    <source>
        <dbReference type="ARBA" id="ARBA00023306"/>
    </source>
</evidence>
<dbReference type="InterPro" id="IPR018851">
    <property type="entry name" value="Borealin_N"/>
</dbReference>
<feature type="compositionally biased region" description="Polar residues" evidence="10">
    <location>
        <begin position="118"/>
        <end position="139"/>
    </location>
</feature>
<feature type="domain" description="Borealin C-terminal" evidence="12">
    <location>
        <begin position="149"/>
        <end position="261"/>
    </location>
</feature>
<proteinExistence type="inferred from homology"/>
<dbReference type="Proteomes" id="UP001228049">
    <property type="component" value="Unassembled WGS sequence"/>
</dbReference>
<dbReference type="Gene3D" id="6.10.140.560">
    <property type="match status" value="1"/>
</dbReference>
<evidence type="ECO:0000313" key="13">
    <source>
        <dbReference type="EMBL" id="KAK1906716.1"/>
    </source>
</evidence>
<dbReference type="GO" id="GO:0051301">
    <property type="term" value="P:cell division"/>
    <property type="evidence" value="ECO:0007669"/>
    <property type="project" value="UniProtKB-KW"/>
</dbReference>
<evidence type="ECO:0000256" key="6">
    <source>
        <dbReference type="ARBA" id="ARBA00022776"/>
    </source>
</evidence>
<feature type="compositionally biased region" description="Basic residues" evidence="10">
    <location>
        <begin position="140"/>
        <end position="151"/>
    </location>
</feature>
<dbReference type="InterPro" id="IPR046466">
    <property type="entry name" value="Borealin_C"/>
</dbReference>
<dbReference type="Pfam" id="PF10512">
    <property type="entry name" value="Borealin"/>
    <property type="match status" value="1"/>
</dbReference>
<dbReference type="GO" id="GO:0000070">
    <property type="term" value="P:mitotic sister chromatid segregation"/>
    <property type="evidence" value="ECO:0007669"/>
    <property type="project" value="TreeGrafter"/>
</dbReference>
<evidence type="ECO:0000256" key="10">
    <source>
        <dbReference type="SAM" id="MobiDB-lite"/>
    </source>
</evidence>
<keyword evidence="8" id="KW-0131">Cell cycle</keyword>
<evidence type="ECO:0000259" key="12">
    <source>
        <dbReference type="Pfam" id="PF10512"/>
    </source>
</evidence>
<evidence type="ECO:0000256" key="7">
    <source>
        <dbReference type="ARBA" id="ARBA00023242"/>
    </source>
</evidence>
<evidence type="ECO:0000256" key="3">
    <source>
        <dbReference type="ARBA" id="ARBA00009914"/>
    </source>
</evidence>
<dbReference type="GO" id="GO:0051233">
    <property type="term" value="C:spindle midzone"/>
    <property type="evidence" value="ECO:0007669"/>
    <property type="project" value="TreeGrafter"/>
</dbReference>
<evidence type="ECO:0000256" key="4">
    <source>
        <dbReference type="ARBA" id="ARBA00022454"/>
    </source>
</evidence>
<keyword evidence="9" id="KW-0137">Centromere</keyword>
<comment type="caution">
    <text evidence="13">The sequence shown here is derived from an EMBL/GenBank/DDBJ whole genome shotgun (WGS) entry which is preliminary data.</text>
</comment>
<dbReference type="AlphaFoldDB" id="A0AAD9CTN7"/>
<keyword evidence="14" id="KW-1185">Reference proteome</keyword>
<evidence type="ECO:0000256" key="1">
    <source>
        <dbReference type="ARBA" id="ARBA00004123"/>
    </source>
</evidence>
<evidence type="ECO:0000256" key="9">
    <source>
        <dbReference type="ARBA" id="ARBA00023328"/>
    </source>
</evidence>
<organism evidence="13 14">
    <name type="scientific">Dissostichus eleginoides</name>
    <name type="common">Patagonian toothfish</name>
    <name type="synonym">Dissostichus amissus</name>
    <dbReference type="NCBI Taxonomy" id="100907"/>
    <lineage>
        <taxon>Eukaryota</taxon>
        <taxon>Metazoa</taxon>
        <taxon>Chordata</taxon>
        <taxon>Craniata</taxon>
        <taxon>Vertebrata</taxon>
        <taxon>Euteleostomi</taxon>
        <taxon>Actinopterygii</taxon>
        <taxon>Neopterygii</taxon>
        <taxon>Teleostei</taxon>
        <taxon>Neoteleostei</taxon>
        <taxon>Acanthomorphata</taxon>
        <taxon>Eupercaria</taxon>
        <taxon>Perciformes</taxon>
        <taxon>Notothenioidei</taxon>
        <taxon>Nototheniidae</taxon>
        <taxon>Dissostichus</taxon>
    </lineage>
</organism>
<dbReference type="PANTHER" id="PTHR16040">
    <property type="entry name" value="AUSTRALIN, ISOFORM A-RELATED"/>
    <property type="match status" value="1"/>
</dbReference>
<keyword evidence="7" id="KW-0539">Nucleus</keyword>
<sequence>MAPRKIRTTAKARINTNKPDNLHVFLEQFDDGVKARVVAMREKLNQLLNDVENGYTMALVKLPKTIRQMPWMEQLPEVANVSREEEAAIVESIVAENNPALIKSVQKAKKKATKSTSEDVNTFGTSRKANATRKPPTTSKRAKPLKARRSSCKPIGTPARKMDYSLMGATPLFTPRFDRRLPKTPAVRNPHHKERVYSFSVNGSPIAAGNNEEIVINVPTGNGESVHILASQMDSVGLSLLDDTALRSIRQLKNRLTALCTE</sequence>
<keyword evidence="6" id="KW-0498">Mitosis</keyword>
<dbReference type="GO" id="GO:0032133">
    <property type="term" value="C:chromosome passenger complex"/>
    <property type="evidence" value="ECO:0007669"/>
    <property type="project" value="TreeGrafter"/>
</dbReference>
<evidence type="ECO:0000259" key="11">
    <source>
        <dbReference type="Pfam" id="PF10444"/>
    </source>
</evidence>
<feature type="region of interest" description="Disordered" evidence="10">
    <location>
        <begin position="112"/>
        <end position="159"/>
    </location>
</feature>
<dbReference type="PANTHER" id="PTHR16040:SF8">
    <property type="entry name" value="BOREALIN"/>
    <property type="match status" value="1"/>
</dbReference>
<dbReference type="InterPro" id="IPR018867">
    <property type="entry name" value="Cell_div_borealin"/>
</dbReference>
<gene>
    <name evidence="13" type="ORF">KUDE01_009112</name>
</gene>
<evidence type="ECO:0000313" key="14">
    <source>
        <dbReference type="Proteomes" id="UP001228049"/>
    </source>
</evidence>
<dbReference type="GO" id="GO:0000775">
    <property type="term" value="C:chromosome, centromeric region"/>
    <property type="evidence" value="ECO:0007669"/>
    <property type="project" value="UniProtKB-SubCell"/>
</dbReference>
<dbReference type="Pfam" id="PF10444">
    <property type="entry name" value="Nbl1_Borealin_N"/>
    <property type="match status" value="1"/>
</dbReference>
<evidence type="ECO:0000256" key="5">
    <source>
        <dbReference type="ARBA" id="ARBA00022618"/>
    </source>
</evidence>
<comment type="subcellular location">
    <subcellularLocation>
        <location evidence="2">Chromosome</location>
        <location evidence="2">Centromere</location>
    </subcellularLocation>
    <subcellularLocation>
        <location evidence="1">Nucleus</location>
    </subcellularLocation>
</comment>
<feature type="domain" description="Borealin N-terminal" evidence="11">
    <location>
        <begin position="23"/>
        <end position="73"/>
    </location>
</feature>
<name>A0AAD9CTN7_DISEL</name>
<accession>A0AAD9CTN7</accession>
<reference evidence="13" key="1">
    <citation type="submission" date="2023-04" db="EMBL/GenBank/DDBJ databases">
        <title>Chromosome-level genome of Chaenocephalus aceratus.</title>
        <authorList>
            <person name="Park H."/>
        </authorList>
    </citation>
    <scope>NUCLEOTIDE SEQUENCE</scope>
    <source>
        <strain evidence="13">DE</strain>
        <tissue evidence="13">Muscle</tissue>
    </source>
</reference>
<evidence type="ECO:0000256" key="2">
    <source>
        <dbReference type="ARBA" id="ARBA00004584"/>
    </source>
</evidence>
<dbReference type="GO" id="GO:0005634">
    <property type="term" value="C:nucleus"/>
    <property type="evidence" value="ECO:0007669"/>
    <property type="project" value="UniProtKB-SubCell"/>
</dbReference>
<keyword evidence="5" id="KW-0132">Cell division</keyword>